<dbReference type="CDD" id="cd02947">
    <property type="entry name" value="TRX_family"/>
    <property type="match status" value="1"/>
</dbReference>
<keyword evidence="3" id="KW-1015">Disulfide bond</keyword>
<accession>A0ABP0YN62</accession>
<protein>
    <recommendedName>
        <fullName evidence="5">Thioredoxin domain-containing protein</fullName>
    </recommendedName>
</protein>
<evidence type="ECO:0000256" key="1">
    <source>
        <dbReference type="ARBA" id="ARBA00022448"/>
    </source>
</evidence>
<dbReference type="PRINTS" id="PR00421">
    <property type="entry name" value="THIOREDOXIN"/>
</dbReference>
<dbReference type="Proteomes" id="UP001642487">
    <property type="component" value="Chromosome 5"/>
</dbReference>
<dbReference type="PROSITE" id="PS51352">
    <property type="entry name" value="THIOREDOXIN_2"/>
    <property type="match status" value="1"/>
</dbReference>
<evidence type="ECO:0000259" key="5">
    <source>
        <dbReference type="PROSITE" id="PS51352"/>
    </source>
</evidence>
<dbReference type="PANTHER" id="PTHR45663">
    <property type="entry name" value="GEO12009P1"/>
    <property type="match status" value="1"/>
</dbReference>
<proteinExistence type="predicted"/>
<dbReference type="Pfam" id="PF00085">
    <property type="entry name" value="Thioredoxin"/>
    <property type="match status" value="1"/>
</dbReference>
<evidence type="ECO:0000256" key="4">
    <source>
        <dbReference type="ARBA" id="ARBA00023284"/>
    </source>
</evidence>
<dbReference type="SUPFAM" id="SSF52833">
    <property type="entry name" value="Thioredoxin-like"/>
    <property type="match status" value="1"/>
</dbReference>
<dbReference type="InterPro" id="IPR005746">
    <property type="entry name" value="Thioredoxin"/>
</dbReference>
<evidence type="ECO:0000256" key="3">
    <source>
        <dbReference type="ARBA" id="ARBA00023157"/>
    </source>
</evidence>
<dbReference type="Gene3D" id="3.40.30.10">
    <property type="entry name" value="Glutaredoxin"/>
    <property type="match status" value="1"/>
</dbReference>
<evidence type="ECO:0000313" key="7">
    <source>
        <dbReference type="Proteomes" id="UP001642487"/>
    </source>
</evidence>
<sequence length="273" mass="30145">MVKLIWNLSSSWVQVQDPNPTYDVNNGRTAPVTHVLQFYWSVFELVSTSRYASPQHPHPFVLHSLPHQTKTPNFPNFAQTSHSLVATTITHQSLPPMATVLDSLTLPCSSALASTAFSGRRSSVALPQCRGLKIAHSFTSHSIRSARSNTRFTQRSATIVCEAQETAAIVPAASEATWKSLVIESKLPVLVEFWAPWCGPCRMIHPIIDDLSKEYAGKFKFYKVDTDNNSSIASQYGIRSIPTVIIFKDGEKKEAIIGAVPKATLTASMEKFL</sequence>
<keyword evidence="7" id="KW-1185">Reference proteome</keyword>
<evidence type="ECO:0000313" key="6">
    <source>
        <dbReference type="EMBL" id="CAK9321943.1"/>
    </source>
</evidence>
<dbReference type="EMBL" id="OZ021739">
    <property type="protein sequence ID" value="CAK9321943.1"/>
    <property type="molecule type" value="Genomic_DNA"/>
</dbReference>
<evidence type="ECO:0000256" key="2">
    <source>
        <dbReference type="ARBA" id="ARBA00022982"/>
    </source>
</evidence>
<organism evidence="6 7">
    <name type="scientific">Citrullus colocynthis</name>
    <name type="common">colocynth</name>
    <dbReference type="NCBI Taxonomy" id="252529"/>
    <lineage>
        <taxon>Eukaryota</taxon>
        <taxon>Viridiplantae</taxon>
        <taxon>Streptophyta</taxon>
        <taxon>Embryophyta</taxon>
        <taxon>Tracheophyta</taxon>
        <taxon>Spermatophyta</taxon>
        <taxon>Magnoliopsida</taxon>
        <taxon>eudicotyledons</taxon>
        <taxon>Gunneridae</taxon>
        <taxon>Pentapetalae</taxon>
        <taxon>rosids</taxon>
        <taxon>fabids</taxon>
        <taxon>Cucurbitales</taxon>
        <taxon>Cucurbitaceae</taxon>
        <taxon>Benincaseae</taxon>
        <taxon>Citrullus</taxon>
    </lineage>
</organism>
<dbReference type="InterPro" id="IPR017937">
    <property type="entry name" value="Thioredoxin_CS"/>
</dbReference>
<keyword evidence="1" id="KW-0813">Transport</keyword>
<dbReference type="PANTHER" id="PTHR45663:SF16">
    <property type="entry name" value="THIOREDOXIN M4, CHLOROPLASTIC"/>
    <property type="match status" value="1"/>
</dbReference>
<keyword evidence="4" id="KW-0676">Redox-active center</keyword>
<name>A0ABP0YN62_9ROSI</name>
<dbReference type="NCBIfam" id="TIGR01068">
    <property type="entry name" value="thioredoxin"/>
    <property type="match status" value="1"/>
</dbReference>
<dbReference type="PROSITE" id="PS00194">
    <property type="entry name" value="THIOREDOXIN_1"/>
    <property type="match status" value="1"/>
</dbReference>
<keyword evidence="2" id="KW-0249">Electron transport</keyword>
<gene>
    <name evidence="6" type="ORF">CITCOLO1_LOCUS14051</name>
</gene>
<feature type="domain" description="Thioredoxin" evidence="5">
    <location>
        <begin position="157"/>
        <end position="273"/>
    </location>
</feature>
<reference evidence="6 7" key="1">
    <citation type="submission" date="2024-03" db="EMBL/GenBank/DDBJ databases">
        <authorList>
            <person name="Gkanogiannis A."/>
            <person name="Becerra Lopez-Lavalle L."/>
        </authorList>
    </citation>
    <scope>NUCLEOTIDE SEQUENCE [LARGE SCALE GENOMIC DNA]</scope>
</reference>
<dbReference type="InterPro" id="IPR013766">
    <property type="entry name" value="Thioredoxin_domain"/>
</dbReference>
<dbReference type="InterPro" id="IPR036249">
    <property type="entry name" value="Thioredoxin-like_sf"/>
</dbReference>